<dbReference type="EMBL" id="JBHSCX010000020">
    <property type="protein sequence ID" value="MFC4363284.1"/>
    <property type="molecule type" value="Genomic_DNA"/>
</dbReference>
<dbReference type="Gene3D" id="1.20.120.520">
    <property type="entry name" value="nmb1532 protein domain like"/>
    <property type="match status" value="1"/>
</dbReference>
<feature type="domain" description="Hemerythrin-like" evidence="1">
    <location>
        <begin position="8"/>
        <end position="121"/>
    </location>
</feature>
<evidence type="ECO:0000313" key="2">
    <source>
        <dbReference type="EMBL" id="MFC4363284.1"/>
    </source>
</evidence>
<dbReference type="Proteomes" id="UP001595840">
    <property type="component" value="Unassembled WGS sequence"/>
</dbReference>
<organism evidence="2 3">
    <name type="scientific">Simiduia curdlanivorans</name>
    <dbReference type="NCBI Taxonomy" id="1492769"/>
    <lineage>
        <taxon>Bacteria</taxon>
        <taxon>Pseudomonadati</taxon>
        <taxon>Pseudomonadota</taxon>
        <taxon>Gammaproteobacteria</taxon>
        <taxon>Cellvibrionales</taxon>
        <taxon>Cellvibrionaceae</taxon>
        <taxon>Simiduia</taxon>
    </lineage>
</organism>
<sequence>MSRCLAVTDFFVRDHDRLDCLLEAAYYADDVDHSRALFAAFRFGLERHMAWEEQLLFPLFEQKTGWVDVGPTVGMVAEHQQIRLLLALMAQYDFPVHAPEAKKLQSILACHNNREERIVYPGIDDDCTEVEIKTLLAELYDNLAQADDLYLVM</sequence>
<accession>A0ABV8V716</accession>
<evidence type="ECO:0000259" key="1">
    <source>
        <dbReference type="Pfam" id="PF01814"/>
    </source>
</evidence>
<evidence type="ECO:0000313" key="3">
    <source>
        <dbReference type="Proteomes" id="UP001595840"/>
    </source>
</evidence>
<proteinExistence type="predicted"/>
<gene>
    <name evidence="2" type="ORF">ACFOX3_13295</name>
</gene>
<dbReference type="Pfam" id="PF01814">
    <property type="entry name" value="Hemerythrin"/>
    <property type="match status" value="1"/>
</dbReference>
<comment type="caution">
    <text evidence="2">The sequence shown here is derived from an EMBL/GenBank/DDBJ whole genome shotgun (WGS) entry which is preliminary data.</text>
</comment>
<reference evidence="3" key="1">
    <citation type="journal article" date="2019" name="Int. J. Syst. Evol. Microbiol.">
        <title>The Global Catalogue of Microorganisms (GCM) 10K type strain sequencing project: providing services to taxonomists for standard genome sequencing and annotation.</title>
        <authorList>
            <consortium name="The Broad Institute Genomics Platform"/>
            <consortium name="The Broad Institute Genome Sequencing Center for Infectious Disease"/>
            <person name="Wu L."/>
            <person name="Ma J."/>
        </authorList>
    </citation>
    <scope>NUCLEOTIDE SEQUENCE [LARGE SCALE GENOMIC DNA]</scope>
    <source>
        <strain evidence="3">CECT 8570</strain>
    </source>
</reference>
<dbReference type="InterPro" id="IPR012312">
    <property type="entry name" value="Hemerythrin-like"/>
</dbReference>
<dbReference type="RefSeq" id="WP_290260988.1">
    <property type="nucleotide sequence ID" value="NZ_JAUFQG010000004.1"/>
</dbReference>
<protein>
    <submittedName>
        <fullName evidence="2">Hemerythrin domain-containing protein</fullName>
    </submittedName>
</protein>
<name>A0ABV8V716_9GAMM</name>
<keyword evidence="3" id="KW-1185">Reference proteome</keyword>